<dbReference type="Pfam" id="PF13360">
    <property type="entry name" value="PQQ_2"/>
    <property type="match status" value="1"/>
</dbReference>
<dbReference type="EMBL" id="CP041186">
    <property type="protein sequence ID" value="QDG53168.1"/>
    <property type="molecule type" value="Genomic_DNA"/>
</dbReference>
<dbReference type="NCBIfam" id="NF040673">
    <property type="entry name" value="PLuB_PQQ_rpt"/>
    <property type="match status" value="1"/>
</dbReference>
<evidence type="ECO:0000259" key="2">
    <source>
        <dbReference type="Pfam" id="PF13360"/>
    </source>
</evidence>
<gene>
    <name evidence="3" type="ORF">FIV42_21200</name>
</gene>
<feature type="domain" description="Pyrrolo-quinoline quinone repeat" evidence="2">
    <location>
        <begin position="276"/>
        <end position="385"/>
    </location>
</feature>
<feature type="signal peptide" evidence="1">
    <location>
        <begin position="1"/>
        <end position="22"/>
    </location>
</feature>
<dbReference type="PROSITE" id="PS51257">
    <property type="entry name" value="PROKAR_LIPOPROTEIN"/>
    <property type="match status" value="1"/>
</dbReference>
<name>A0A4Y6PXV5_PERCE</name>
<proteinExistence type="predicted"/>
<dbReference type="AlphaFoldDB" id="A0A4Y6PXV5"/>
<accession>A0A4Y6PXV5</accession>
<reference evidence="3 4" key="1">
    <citation type="submission" date="2019-06" db="EMBL/GenBank/DDBJ databases">
        <title>Persicimonas caeni gen. nov., sp. nov., a predatory bacterium isolated from solar saltern.</title>
        <authorList>
            <person name="Wang S."/>
        </authorList>
    </citation>
    <scope>NUCLEOTIDE SEQUENCE [LARGE SCALE GENOMIC DNA]</scope>
    <source>
        <strain evidence="3 4">YN101</strain>
    </source>
</reference>
<sequence>MRMVPQQAAKLALVLLALSVWSGCDKGESAEKAPEVDKPEVTTHAWQPPEAVDLTNPGSHSIEELALSEARKFPDCHQIFEPDGTPAESFPLSDDEQRPLELAGCEPEAYRVLDDGTRLVAYATPPDGPGWDMRLVSYAPSGELNWHYRLDRSENAKNFTANFRGSFIAPILPRLVCAGTLWSGGTEAACVDAESGEAKWDGIMKFWAGMAPQPAANALNSATLSGLTRRYPYSGVEMRYRPFDNRGGRAAFYATDGERLFFVPAQQDEADAIQMTAFDLESYEPIWRLGLEARPRATWTHAFGELGVVLFKVDEAIYAAKADTGELLWSATVGDDEPPVAARGGKLYLLLRRKADPNLLYELEPQSGQVNWYGEVPTGTLELRSYEDTLILRSVRAVQKVSGLE</sequence>
<dbReference type="InterPro" id="IPR002372">
    <property type="entry name" value="PQQ_rpt_dom"/>
</dbReference>
<dbReference type="InterPro" id="IPR011047">
    <property type="entry name" value="Quinoprotein_ADH-like_sf"/>
</dbReference>
<dbReference type="OrthoDB" id="5518601at2"/>
<keyword evidence="1" id="KW-0732">Signal</keyword>
<dbReference type="Gene3D" id="2.130.10.10">
    <property type="entry name" value="YVTN repeat-like/Quinoprotein amine dehydrogenase"/>
    <property type="match status" value="1"/>
</dbReference>
<dbReference type="Proteomes" id="UP000315995">
    <property type="component" value="Chromosome"/>
</dbReference>
<feature type="chain" id="PRO_5030106655" description="Pyrrolo-quinoline quinone repeat domain-containing protein" evidence="1">
    <location>
        <begin position="23"/>
        <end position="405"/>
    </location>
</feature>
<dbReference type="RefSeq" id="WP_141199629.1">
    <property type="nucleotide sequence ID" value="NZ_CP041186.1"/>
</dbReference>
<evidence type="ECO:0000313" key="3">
    <source>
        <dbReference type="EMBL" id="QDG53168.1"/>
    </source>
</evidence>
<dbReference type="SUPFAM" id="SSF50998">
    <property type="entry name" value="Quinoprotein alcohol dehydrogenase-like"/>
    <property type="match status" value="1"/>
</dbReference>
<evidence type="ECO:0000313" key="4">
    <source>
        <dbReference type="Proteomes" id="UP000315995"/>
    </source>
</evidence>
<dbReference type="InterPro" id="IPR015943">
    <property type="entry name" value="WD40/YVTN_repeat-like_dom_sf"/>
</dbReference>
<accession>A0A5B8Y9C4</accession>
<evidence type="ECO:0000256" key="1">
    <source>
        <dbReference type="SAM" id="SignalP"/>
    </source>
</evidence>
<protein>
    <recommendedName>
        <fullName evidence="2">Pyrrolo-quinoline quinone repeat domain-containing protein</fullName>
    </recommendedName>
</protein>
<organism evidence="3 4">
    <name type="scientific">Persicimonas caeni</name>
    <dbReference type="NCBI Taxonomy" id="2292766"/>
    <lineage>
        <taxon>Bacteria</taxon>
        <taxon>Deltaproteobacteria</taxon>
        <taxon>Bradymonadales</taxon>
        <taxon>Bradymonadaceae</taxon>
        <taxon>Persicimonas</taxon>
    </lineage>
</organism>
<keyword evidence="4" id="KW-1185">Reference proteome</keyword>